<dbReference type="SMART" id="SM00909">
    <property type="entry name" value="Germane"/>
    <property type="match status" value="1"/>
</dbReference>
<accession>A0ABP3V2T3</accession>
<dbReference type="EMBL" id="BAAACG010000016">
    <property type="protein sequence ID" value="GAA0745371.1"/>
    <property type="molecule type" value="Genomic_DNA"/>
</dbReference>
<dbReference type="InterPro" id="IPR019606">
    <property type="entry name" value="GerMN"/>
</dbReference>
<keyword evidence="1" id="KW-0732">Signal</keyword>
<dbReference type="RefSeq" id="WP_343763118.1">
    <property type="nucleotide sequence ID" value="NZ_BAAACG010000016.1"/>
</dbReference>
<organism evidence="3 4">
    <name type="scientific">Clostridium oceanicum</name>
    <dbReference type="NCBI Taxonomy" id="1543"/>
    <lineage>
        <taxon>Bacteria</taxon>
        <taxon>Bacillati</taxon>
        <taxon>Bacillota</taxon>
        <taxon>Clostridia</taxon>
        <taxon>Eubacteriales</taxon>
        <taxon>Clostridiaceae</taxon>
        <taxon>Clostridium</taxon>
    </lineage>
</organism>
<feature type="chain" id="PRO_5047475978" evidence="1">
    <location>
        <begin position="23"/>
        <end position="192"/>
    </location>
</feature>
<name>A0ABP3V2T3_9CLOT</name>
<dbReference type="PROSITE" id="PS51257">
    <property type="entry name" value="PROKAR_LIPOPROTEIN"/>
    <property type="match status" value="1"/>
</dbReference>
<reference evidence="4" key="1">
    <citation type="journal article" date="2019" name="Int. J. Syst. Evol. Microbiol.">
        <title>The Global Catalogue of Microorganisms (GCM) 10K type strain sequencing project: providing services to taxonomists for standard genome sequencing and annotation.</title>
        <authorList>
            <consortium name="The Broad Institute Genomics Platform"/>
            <consortium name="The Broad Institute Genome Sequencing Center for Infectious Disease"/>
            <person name="Wu L."/>
            <person name="Ma J."/>
        </authorList>
    </citation>
    <scope>NUCLEOTIDE SEQUENCE [LARGE SCALE GENOMIC DNA]</scope>
    <source>
        <strain evidence="4">JCM 1407</strain>
    </source>
</reference>
<keyword evidence="4" id="KW-1185">Reference proteome</keyword>
<gene>
    <name evidence="3" type="ORF">GCM10008906_31640</name>
</gene>
<feature type="domain" description="GerMN" evidence="2">
    <location>
        <begin position="81"/>
        <end position="169"/>
    </location>
</feature>
<comment type="caution">
    <text evidence="3">The sequence shown here is derived from an EMBL/GenBank/DDBJ whole genome shotgun (WGS) entry which is preliminary data.</text>
</comment>
<feature type="signal peptide" evidence="1">
    <location>
        <begin position="1"/>
        <end position="22"/>
    </location>
</feature>
<evidence type="ECO:0000259" key="2">
    <source>
        <dbReference type="SMART" id="SM00909"/>
    </source>
</evidence>
<sequence>MKKYRKILIFCFLFVLSFSFVACEKKDEVSISNKNKIKQIKFPNEKDNNIDLKIYFADNDSESDSDIAKEERLLKKEEIIGELIIQELIKGPAVKGSLKPIFPKETRLLSFSIKDSVAYVNLSKEAYHAPMSYNNEKAYLKCIVWSLTQLPSIKKVKLLIENKNINNLTKNFDLSKPIERDDLKSDTPKEGM</sequence>
<evidence type="ECO:0000256" key="1">
    <source>
        <dbReference type="SAM" id="SignalP"/>
    </source>
</evidence>
<protein>
    <submittedName>
        <fullName evidence="3">GerMN domain-containing protein</fullName>
    </submittedName>
</protein>
<proteinExistence type="predicted"/>
<dbReference type="Pfam" id="PF10646">
    <property type="entry name" value="Germane"/>
    <property type="match status" value="1"/>
</dbReference>
<evidence type="ECO:0000313" key="3">
    <source>
        <dbReference type="EMBL" id="GAA0745371.1"/>
    </source>
</evidence>
<evidence type="ECO:0000313" key="4">
    <source>
        <dbReference type="Proteomes" id="UP001501510"/>
    </source>
</evidence>
<dbReference type="Proteomes" id="UP001501510">
    <property type="component" value="Unassembled WGS sequence"/>
</dbReference>